<reference evidence="1 2" key="1">
    <citation type="journal article" date="2018" name="Sci. Rep.">
        <title>Genomic signatures of local adaptation to the degree of environmental predictability in rotifers.</title>
        <authorList>
            <person name="Franch-Gras L."/>
            <person name="Hahn C."/>
            <person name="Garcia-Roger E.M."/>
            <person name="Carmona M.J."/>
            <person name="Serra M."/>
            <person name="Gomez A."/>
        </authorList>
    </citation>
    <scope>NUCLEOTIDE SEQUENCE [LARGE SCALE GENOMIC DNA]</scope>
    <source>
        <strain evidence="1">HYR1</strain>
    </source>
</reference>
<proteinExistence type="predicted"/>
<sequence length="113" mass="13433">MYFLYLNLLIFNFLNIKKIQLCEERHSLMPLNLRKIYLKLILILADISLIYNIPESRQTHVPLNFLNIKSIKNHCLSILNDYFNLFELLLMFRALKLKLADCGTKLSLNFQQT</sequence>
<protein>
    <submittedName>
        <fullName evidence="1">Uncharacterized protein</fullName>
    </submittedName>
</protein>
<evidence type="ECO:0000313" key="1">
    <source>
        <dbReference type="EMBL" id="RNA14265.1"/>
    </source>
</evidence>
<dbReference type="Proteomes" id="UP000276133">
    <property type="component" value="Unassembled WGS sequence"/>
</dbReference>
<keyword evidence="2" id="KW-1185">Reference proteome</keyword>
<dbReference type="AlphaFoldDB" id="A0A3M7QTH1"/>
<name>A0A3M7QTH1_BRAPC</name>
<dbReference type="EMBL" id="REGN01005221">
    <property type="protein sequence ID" value="RNA14265.1"/>
    <property type="molecule type" value="Genomic_DNA"/>
</dbReference>
<gene>
    <name evidence="1" type="ORF">BpHYR1_033718</name>
</gene>
<comment type="caution">
    <text evidence="1">The sequence shown here is derived from an EMBL/GenBank/DDBJ whole genome shotgun (WGS) entry which is preliminary data.</text>
</comment>
<evidence type="ECO:0000313" key="2">
    <source>
        <dbReference type="Proteomes" id="UP000276133"/>
    </source>
</evidence>
<organism evidence="1 2">
    <name type="scientific">Brachionus plicatilis</name>
    <name type="common">Marine rotifer</name>
    <name type="synonym">Brachionus muelleri</name>
    <dbReference type="NCBI Taxonomy" id="10195"/>
    <lineage>
        <taxon>Eukaryota</taxon>
        <taxon>Metazoa</taxon>
        <taxon>Spiralia</taxon>
        <taxon>Gnathifera</taxon>
        <taxon>Rotifera</taxon>
        <taxon>Eurotatoria</taxon>
        <taxon>Monogononta</taxon>
        <taxon>Pseudotrocha</taxon>
        <taxon>Ploima</taxon>
        <taxon>Brachionidae</taxon>
        <taxon>Brachionus</taxon>
    </lineage>
</organism>
<accession>A0A3M7QTH1</accession>